<evidence type="ECO:0000256" key="4">
    <source>
        <dbReference type="ARBA" id="ARBA00023204"/>
    </source>
</evidence>
<dbReference type="EMBL" id="LR790884">
    <property type="protein sequence ID" value="CAB3266746.1"/>
    <property type="molecule type" value="mRNA"/>
</dbReference>
<keyword evidence="3" id="KW-0227">DNA damage</keyword>
<evidence type="ECO:0000256" key="5">
    <source>
        <dbReference type="ARBA" id="ARBA00030081"/>
    </source>
</evidence>
<dbReference type="InterPro" id="IPR010760">
    <property type="entry name" value="DNA-repair_Swi5"/>
</dbReference>
<evidence type="ECO:0000256" key="2">
    <source>
        <dbReference type="ARBA" id="ARBA00019825"/>
    </source>
</evidence>
<evidence type="ECO:0000256" key="1">
    <source>
        <dbReference type="ARBA" id="ARBA00008060"/>
    </source>
</evidence>
<protein>
    <recommendedName>
        <fullName evidence="2">DNA repair protein SWI5 homolog</fullName>
    </recommendedName>
    <alternativeName>
        <fullName evidence="5">Protein SAE3 homolog</fullName>
    </alternativeName>
</protein>
<keyword evidence="7" id="KW-0175">Coiled coil</keyword>
<evidence type="ECO:0000256" key="6">
    <source>
        <dbReference type="ARBA" id="ARBA00059338"/>
    </source>
</evidence>
<dbReference type="Pfam" id="PF07061">
    <property type="entry name" value="Swi5"/>
    <property type="match status" value="1"/>
</dbReference>
<dbReference type="Gene3D" id="1.20.5.170">
    <property type="match status" value="1"/>
</dbReference>
<dbReference type="GO" id="GO:0034974">
    <property type="term" value="C:Swi5-Swi2 complex"/>
    <property type="evidence" value="ECO:0007669"/>
    <property type="project" value="TreeGrafter"/>
</dbReference>
<name>A0A6F9DUU5_9ASCI</name>
<evidence type="ECO:0000256" key="3">
    <source>
        <dbReference type="ARBA" id="ARBA00022763"/>
    </source>
</evidence>
<proteinExistence type="evidence at transcript level"/>
<dbReference type="GO" id="GO:0000724">
    <property type="term" value="P:double-strand break repair via homologous recombination"/>
    <property type="evidence" value="ECO:0007669"/>
    <property type="project" value="UniProtKB-ARBA"/>
</dbReference>
<feature type="compositionally biased region" description="Polar residues" evidence="8">
    <location>
        <begin position="32"/>
        <end position="50"/>
    </location>
</feature>
<dbReference type="GO" id="GO:0032798">
    <property type="term" value="C:Swi5-Sfr1 complex"/>
    <property type="evidence" value="ECO:0007669"/>
    <property type="project" value="TreeGrafter"/>
</dbReference>
<dbReference type="PANTHER" id="PTHR28529">
    <property type="entry name" value="DNA REPAIR PROTEIN SWI5 HOMOLOG"/>
    <property type="match status" value="1"/>
</dbReference>
<reference evidence="9" key="1">
    <citation type="submission" date="2020-04" db="EMBL/GenBank/DDBJ databases">
        <authorList>
            <person name="Neveu A P."/>
        </authorList>
    </citation>
    <scope>NUCLEOTIDE SEQUENCE</scope>
    <source>
        <tissue evidence="9">Whole embryo</tissue>
    </source>
</reference>
<feature type="coiled-coil region" evidence="7">
    <location>
        <begin position="74"/>
        <end position="108"/>
    </location>
</feature>
<accession>A0A6F9DUU5</accession>
<dbReference type="AlphaFoldDB" id="A0A6F9DUU5"/>
<dbReference type="FunFam" id="1.20.5.170:FF:000056">
    <property type="entry name" value="DNA repair protein SWI5 homolog"/>
    <property type="match status" value="1"/>
</dbReference>
<evidence type="ECO:0000313" key="9">
    <source>
        <dbReference type="EMBL" id="CAB3266746.1"/>
    </source>
</evidence>
<gene>
    <name evidence="9" type="primary">Swi5</name>
</gene>
<organism evidence="9">
    <name type="scientific">Phallusia mammillata</name>
    <dbReference type="NCBI Taxonomy" id="59560"/>
    <lineage>
        <taxon>Eukaryota</taxon>
        <taxon>Metazoa</taxon>
        <taxon>Chordata</taxon>
        <taxon>Tunicata</taxon>
        <taxon>Ascidiacea</taxon>
        <taxon>Phlebobranchia</taxon>
        <taxon>Ascidiidae</taxon>
        <taxon>Phallusia</taxon>
    </lineage>
</organism>
<sequence length="153" mass="17170">MSQTPNTPVARNRTVSFLSSSKVRSAFKSPLRSPNTAGSPANTAASCNSSGRKRRRPALSGAFNSPLKLKSPKIEVTQEEIQSLKDLVKNQEKEIRELEEEGLREEDLQIHIDKLHEYNEIKDIGQLVIGRLAIQLQTTTRALYPKFNLNLED</sequence>
<comment type="function">
    <text evidence="6">Component of the SWI5-SFR1 complex, a complex required for double-strand break repair via homologous recombination.</text>
</comment>
<evidence type="ECO:0000256" key="8">
    <source>
        <dbReference type="SAM" id="MobiDB-lite"/>
    </source>
</evidence>
<dbReference type="PANTHER" id="PTHR28529:SF2">
    <property type="entry name" value="DNA REPAIR PROTEIN SWI5 HOMOLOG"/>
    <property type="match status" value="1"/>
</dbReference>
<keyword evidence="4" id="KW-0234">DNA repair</keyword>
<evidence type="ECO:0000256" key="7">
    <source>
        <dbReference type="SAM" id="Coils"/>
    </source>
</evidence>
<comment type="similarity">
    <text evidence="1">Belongs to the SWI5/SAE3 family.</text>
</comment>
<feature type="region of interest" description="Disordered" evidence="8">
    <location>
        <begin position="21"/>
        <end position="65"/>
    </location>
</feature>